<evidence type="ECO:0000313" key="12">
    <source>
        <dbReference type="Proteomes" id="UP000248961"/>
    </source>
</evidence>
<dbReference type="InterPro" id="IPR022666">
    <property type="entry name" value="Ribosomal_uL2_RNA-bd_dom"/>
</dbReference>
<dbReference type="VEuPathDB" id="FungiDB:BO97DRAFT_474305"/>
<dbReference type="SMART" id="SM01382">
    <property type="entry name" value="Ribosomal_L2_C"/>
    <property type="match status" value="1"/>
</dbReference>
<accession>A0A395IGB6</accession>
<evidence type="ECO:0000259" key="10">
    <source>
        <dbReference type="SMART" id="SM01383"/>
    </source>
</evidence>
<keyword evidence="4" id="KW-0496">Mitochondrion</keyword>
<keyword evidence="5" id="KW-0687">Ribonucleoprotein</keyword>
<comment type="function">
    <text evidence="6">Component of the mitochondrial ribosome (mitoribosome), a dedicated translation machinery responsible for the synthesis of mitochondrial genome-encoded proteins, including at least some of the essential transmembrane subunits of the mitochondrial respiratory chain. The mitoribosomes are attached to the mitochondrial inner membrane and translation products are cotranslationally integrated into the membrane.</text>
</comment>
<evidence type="ECO:0000256" key="8">
    <source>
        <dbReference type="SAM" id="MobiDB-lite"/>
    </source>
</evidence>
<comment type="similarity">
    <text evidence="2">Belongs to the universal ribosomal protein uL2 family.</text>
</comment>
<protein>
    <recommendedName>
        <fullName evidence="7">Large ribosomal subunit protein uL2m</fullName>
    </recommendedName>
</protein>
<dbReference type="SMART" id="SM01383">
    <property type="entry name" value="Ribosomal_L2"/>
    <property type="match status" value="1"/>
</dbReference>
<keyword evidence="3 11" id="KW-0689">Ribosomal protein</keyword>
<dbReference type="PANTHER" id="PTHR13691:SF5">
    <property type="entry name" value="LARGE RIBOSOMAL SUBUNIT PROTEIN UL2M"/>
    <property type="match status" value="1"/>
</dbReference>
<dbReference type="GO" id="GO:0003723">
    <property type="term" value="F:RNA binding"/>
    <property type="evidence" value="ECO:0007669"/>
    <property type="project" value="TreeGrafter"/>
</dbReference>
<dbReference type="Proteomes" id="UP000248961">
    <property type="component" value="Unassembled WGS sequence"/>
</dbReference>
<evidence type="ECO:0000256" key="3">
    <source>
        <dbReference type="ARBA" id="ARBA00022980"/>
    </source>
</evidence>
<evidence type="ECO:0000256" key="7">
    <source>
        <dbReference type="ARBA" id="ARBA00069872"/>
    </source>
</evidence>
<comment type="subcellular location">
    <subcellularLocation>
        <location evidence="1">Mitochondrion</location>
    </subcellularLocation>
</comment>
<dbReference type="InterPro" id="IPR008991">
    <property type="entry name" value="Translation_prot_SH3-like_sf"/>
</dbReference>
<feature type="region of interest" description="Disordered" evidence="8">
    <location>
        <begin position="27"/>
        <end position="75"/>
    </location>
</feature>
<dbReference type="GO" id="GO:0032543">
    <property type="term" value="P:mitochondrial translation"/>
    <property type="evidence" value="ECO:0007669"/>
    <property type="project" value="TreeGrafter"/>
</dbReference>
<evidence type="ECO:0000259" key="9">
    <source>
        <dbReference type="SMART" id="SM01382"/>
    </source>
</evidence>
<dbReference type="InterPro" id="IPR012340">
    <property type="entry name" value="NA-bd_OB-fold"/>
</dbReference>
<feature type="region of interest" description="Disordered" evidence="8">
    <location>
        <begin position="258"/>
        <end position="286"/>
    </location>
</feature>
<dbReference type="GeneID" id="37204602"/>
<dbReference type="InterPro" id="IPR014726">
    <property type="entry name" value="Ribosomal_uL2_dom3"/>
</dbReference>
<dbReference type="InterPro" id="IPR002171">
    <property type="entry name" value="Ribosomal_uL2"/>
</dbReference>
<dbReference type="Gene3D" id="4.10.950.10">
    <property type="entry name" value="Ribosomal protein L2, domain 3"/>
    <property type="match status" value="1"/>
</dbReference>
<feature type="domain" description="Large ribosomal subunit protein uL2 RNA-binding" evidence="10">
    <location>
        <begin position="104"/>
        <end position="180"/>
    </location>
</feature>
<feature type="region of interest" description="Disordered" evidence="8">
    <location>
        <begin position="347"/>
        <end position="404"/>
    </location>
</feature>
<dbReference type="FunFam" id="2.40.50.140:FF:000128">
    <property type="entry name" value="50S ribosomal protein L2"/>
    <property type="match status" value="1"/>
</dbReference>
<dbReference type="EMBL" id="KZ824267">
    <property type="protein sequence ID" value="RAL17234.1"/>
    <property type="molecule type" value="Genomic_DNA"/>
</dbReference>
<dbReference type="Gene3D" id="2.40.50.140">
    <property type="entry name" value="Nucleic acid-binding proteins"/>
    <property type="match status" value="1"/>
</dbReference>
<reference evidence="11 12" key="1">
    <citation type="submission" date="2018-02" db="EMBL/GenBank/DDBJ databases">
        <title>The genomes of Aspergillus section Nigri reveals drivers in fungal speciation.</title>
        <authorList>
            <consortium name="DOE Joint Genome Institute"/>
            <person name="Vesth T.C."/>
            <person name="Nybo J."/>
            <person name="Theobald S."/>
            <person name="Brandl J."/>
            <person name="Frisvad J.C."/>
            <person name="Nielsen K.F."/>
            <person name="Lyhne E.K."/>
            <person name="Kogle M.E."/>
            <person name="Kuo A."/>
            <person name="Riley R."/>
            <person name="Clum A."/>
            <person name="Nolan M."/>
            <person name="Lipzen A."/>
            <person name="Salamov A."/>
            <person name="Henrissat B."/>
            <person name="Wiebenga A."/>
            <person name="De vries R.P."/>
            <person name="Grigoriev I.V."/>
            <person name="Mortensen U.H."/>
            <person name="Andersen M.R."/>
            <person name="Baker S.E."/>
        </authorList>
    </citation>
    <scope>NUCLEOTIDE SEQUENCE [LARGE SCALE GENOMIC DNA]</scope>
    <source>
        <strain evidence="11 12">CBS 101889</strain>
    </source>
</reference>
<gene>
    <name evidence="11" type="ORF">BO97DRAFT_474305</name>
</gene>
<dbReference type="SUPFAM" id="SSF50249">
    <property type="entry name" value="Nucleic acid-binding proteins"/>
    <property type="match status" value="1"/>
</dbReference>
<dbReference type="Gene3D" id="2.30.30.30">
    <property type="match status" value="1"/>
</dbReference>
<dbReference type="Pfam" id="PF00181">
    <property type="entry name" value="Ribosomal_L2_N"/>
    <property type="match status" value="1"/>
</dbReference>
<dbReference type="InterPro" id="IPR014722">
    <property type="entry name" value="Rib_uL2_dom2"/>
</dbReference>
<proteinExistence type="inferred from homology"/>
<dbReference type="OrthoDB" id="268576at2759"/>
<evidence type="ECO:0000256" key="1">
    <source>
        <dbReference type="ARBA" id="ARBA00004173"/>
    </source>
</evidence>
<dbReference type="RefSeq" id="XP_025556388.1">
    <property type="nucleotide sequence ID" value="XM_025700313.1"/>
</dbReference>
<evidence type="ECO:0000256" key="5">
    <source>
        <dbReference type="ARBA" id="ARBA00023274"/>
    </source>
</evidence>
<evidence type="ECO:0000256" key="4">
    <source>
        <dbReference type="ARBA" id="ARBA00023128"/>
    </source>
</evidence>
<dbReference type="SUPFAM" id="SSF50104">
    <property type="entry name" value="Translation proteins SH3-like domain"/>
    <property type="match status" value="1"/>
</dbReference>
<evidence type="ECO:0000256" key="6">
    <source>
        <dbReference type="ARBA" id="ARBA00037226"/>
    </source>
</evidence>
<dbReference type="GO" id="GO:0005762">
    <property type="term" value="C:mitochondrial large ribosomal subunit"/>
    <property type="evidence" value="ECO:0007669"/>
    <property type="project" value="TreeGrafter"/>
</dbReference>
<name>A0A395IGB6_ASPHC</name>
<organism evidence="11 12">
    <name type="scientific">Aspergillus homomorphus (strain CBS 101889)</name>
    <dbReference type="NCBI Taxonomy" id="1450537"/>
    <lineage>
        <taxon>Eukaryota</taxon>
        <taxon>Fungi</taxon>
        <taxon>Dikarya</taxon>
        <taxon>Ascomycota</taxon>
        <taxon>Pezizomycotina</taxon>
        <taxon>Eurotiomycetes</taxon>
        <taxon>Eurotiomycetidae</taxon>
        <taxon>Eurotiales</taxon>
        <taxon>Aspergillaceae</taxon>
        <taxon>Aspergillus</taxon>
        <taxon>Aspergillus subgen. Circumdati</taxon>
    </lineage>
</organism>
<sequence length="404" mass="44829">MLQPRVALTGLRLPFRFLSSTISSRAYSTVRETETPSSEDSTAFDPSISFAPPPTRDDSGVKLRSYTPRTPGIRHLRRPVNDHLWKGRPVHKLTFPKRGQAKGGRNNTGQVTVRHRGGGHKRRIRVIDFARADPGPHEVERIEHDPGRTAHIALLRSKETQKLSYIIAADGMRAGDVVQSYMAGIPEDLWKSMGGVVDPGVLAARTAWRGNCLPLHMIPIGTLIFNVGLRPGQGGQLCRSAGTFATVIAKGSDEQARYEENLRKEEAETGKTKRRQSQREQQKRERIATHITIRLQSGEVRLIHKDCCATVGVASNPNYQYAQLGKAGRSRWLNIRPTVRGLAMNAAEHPHGGGRGKSKGNVDPKSPWGLPAKSGYKTRPKWKVNKAVVVPRVRNQGKRRRGYS</sequence>
<feature type="compositionally biased region" description="Basic residues" evidence="8">
    <location>
        <begin position="395"/>
        <end position="404"/>
    </location>
</feature>
<dbReference type="STRING" id="1450537.A0A395IGB6"/>
<dbReference type="PANTHER" id="PTHR13691">
    <property type="entry name" value="RIBOSOMAL PROTEIN L2"/>
    <property type="match status" value="1"/>
</dbReference>
<dbReference type="Pfam" id="PF03947">
    <property type="entry name" value="Ribosomal_L2_C"/>
    <property type="match status" value="2"/>
</dbReference>
<evidence type="ECO:0000313" key="11">
    <source>
        <dbReference type="EMBL" id="RAL17234.1"/>
    </source>
</evidence>
<dbReference type="AlphaFoldDB" id="A0A395IGB6"/>
<keyword evidence="12" id="KW-1185">Reference proteome</keyword>
<dbReference type="FunFam" id="4.10.950.10:FF:000001">
    <property type="entry name" value="50S ribosomal protein L2"/>
    <property type="match status" value="1"/>
</dbReference>
<evidence type="ECO:0000256" key="2">
    <source>
        <dbReference type="ARBA" id="ARBA00005636"/>
    </source>
</evidence>
<feature type="region of interest" description="Disordered" evidence="8">
    <location>
        <begin position="97"/>
        <end position="118"/>
    </location>
</feature>
<feature type="domain" description="Large ribosomal subunit protein uL2 C-terminal" evidence="9">
    <location>
        <begin position="207"/>
        <end position="371"/>
    </location>
</feature>
<dbReference type="InterPro" id="IPR022669">
    <property type="entry name" value="Ribosomal_uL2_C"/>
</dbReference>
<dbReference type="GO" id="GO:0003735">
    <property type="term" value="F:structural constituent of ribosome"/>
    <property type="evidence" value="ECO:0007669"/>
    <property type="project" value="InterPro"/>
</dbReference>